<dbReference type="OrthoDB" id="6767997at2759"/>
<dbReference type="PANTHER" id="PTHR19303">
    <property type="entry name" value="TRANSPOSON"/>
    <property type="match status" value="1"/>
</dbReference>
<dbReference type="EMBL" id="VTPC01089954">
    <property type="protein sequence ID" value="KAF2885442.1"/>
    <property type="molecule type" value="Genomic_DNA"/>
</dbReference>
<dbReference type="InterPro" id="IPR050863">
    <property type="entry name" value="CenT-Element_Derived"/>
</dbReference>
<gene>
    <name evidence="2" type="ORF">ILUMI_20722</name>
</gene>
<keyword evidence="3" id="KW-1185">Reference proteome</keyword>
<dbReference type="PANTHER" id="PTHR19303:SF74">
    <property type="entry name" value="POGO TRANSPOSABLE ELEMENT WITH KRAB DOMAIN"/>
    <property type="match status" value="1"/>
</dbReference>
<accession>A0A8K0CK62</accession>
<name>A0A8K0CK62_IGNLU</name>
<dbReference type="Proteomes" id="UP000801492">
    <property type="component" value="Unassembled WGS sequence"/>
</dbReference>
<dbReference type="InterPro" id="IPR004875">
    <property type="entry name" value="DDE_SF_endonuclease_dom"/>
</dbReference>
<evidence type="ECO:0000313" key="3">
    <source>
        <dbReference type="Proteomes" id="UP000801492"/>
    </source>
</evidence>
<reference evidence="2" key="1">
    <citation type="submission" date="2019-08" db="EMBL/GenBank/DDBJ databases">
        <title>The genome of the North American firefly Photinus pyralis.</title>
        <authorList>
            <consortium name="Photinus pyralis genome working group"/>
            <person name="Fallon T.R."/>
            <person name="Sander Lower S.E."/>
            <person name="Weng J.-K."/>
        </authorList>
    </citation>
    <scope>NUCLEOTIDE SEQUENCE</scope>
    <source>
        <strain evidence="2">TRF0915ILg1</strain>
        <tissue evidence="2">Whole body</tissue>
    </source>
</reference>
<dbReference type="InterPro" id="IPR036397">
    <property type="entry name" value="RNaseH_sf"/>
</dbReference>
<organism evidence="2 3">
    <name type="scientific">Ignelater luminosus</name>
    <name type="common">Cucubano</name>
    <name type="synonym">Pyrophorus luminosus</name>
    <dbReference type="NCBI Taxonomy" id="2038154"/>
    <lineage>
        <taxon>Eukaryota</taxon>
        <taxon>Metazoa</taxon>
        <taxon>Ecdysozoa</taxon>
        <taxon>Arthropoda</taxon>
        <taxon>Hexapoda</taxon>
        <taxon>Insecta</taxon>
        <taxon>Pterygota</taxon>
        <taxon>Neoptera</taxon>
        <taxon>Endopterygota</taxon>
        <taxon>Coleoptera</taxon>
        <taxon>Polyphaga</taxon>
        <taxon>Elateriformia</taxon>
        <taxon>Elateroidea</taxon>
        <taxon>Elateridae</taxon>
        <taxon>Agrypninae</taxon>
        <taxon>Pyrophorini</taxon>
        <taxon>Ignelater</taxon>
    </lineage>
</organism>
<sequence length="253" mass="28456">MVSQPGFINSELFCHWLVHFKNHSRPIAENPVLLILDNHSPHRDLGAVNYCRENHIDLLSLPPHTSHKMQPLDIGFFGPLKCAYSHECDKWMINNPGKVITQLQVGKLFNAAYIAIANIEKAINSFKASGISLFNPDKFQDVDFALSLVTDMPRKQVAVEVHSVIEKSNIEGVEDQSPDILNLEVECEDGIVISSTPFRMVDTPHNMSFTVSDILPLSTVQKRPRRKSRAQESEILSSSPFKNKLEELEAGKE</sequence>
<dbReference type="GO" id="GO:0003677">
    <property type="term" value="F:DNA binding"/>
    <property type="evidence" value="ECO:0007669"/>
    <property type="project" value="TreeGrafter"/>
</dbReference>
<evidence type="ECO:0000313" key="2">
    <source>
        <dbReference type="EMBL" id="KAF2885442.1"/>
    </source>
</evidence>
<protein>
    <recommendedName>
        <fullName evidence="1">DDE-1 domain-containing protein</fullName>
    </recommendedName>
</protein>
<proteinExistence type="predicted"/>
<evidence type="ECO:0000259" key="1">
    <source>
        <dbReference type="Pfam" id="PF03184"/>
    </source>
</evidence>
<feature type="domain" description="DDE-1" evidence="1">
    <location>
        <begin position="5"/>
        <end position="129"/>
    </location>
</feature>
<dbReference type="Pfam" id="PF03184">
    <property type="entry name" value="DDE_1"/>
    <property type="match status" value="1"/>
</dbReference>
<dbReference type="AlphaFoldDB" id="A0A8K0CK62"/>
<dbReference type="GO" id="GO:0005634">
    <property type="term" value="C:nucleus"/>
    <property type="evidence" value="ECO:0007669"/>
    <property type="project" value="TreeGrafter"/>
</dbReference>
<dbReference type="Gene3D" id="3.30.420.10">
    <property type="entry name" value="Ribonuclease H-like superfamily/Ribonuclease H"/>
    <property type="match status" value="1"/>
</dbReference>
<comment type="caution">
    <text evidence="2">The sequence shown here is derived from an EMBL/GenBank/DDBJ whole genome shotgun (WGS) entry which is preliminary data.</text>
</comment>